<proteinExistence type="predicted"/>
<accession>A0AAF5PPI2</accession>
<dbReference type="AlphaFoldDB" id="A0AAF5PPI2"/>
<name>A0AAF5PPI2_WUCBA</name>
<evidence type="ECO:0000313" key="2">
    <source>
        <dbReference type="WBParaSite" id="mrna-Wban_03797"/>
    </source>
</evidence>
<sequence length="52" mass="5954">MICAKEKCKVNISIILEDPKDGELYLSRMKSEETLVKVRSDSDVQIDRLTLV</sequence>
<protein>
    <submittedName>
        <fullName evidence="2">Uncharacterized protein</fullName>
    </submittedName>
</protein>
<reference evidence="1" key="1">
    <citation type="submission" date="2015-03" db="EMBL/GenBank/DDBJ databases">
        <title>Wuchereria bancrofti Genome Sequencing Papua New Guinea Strain.</title>
        <authorList>
            <person name="Small S.T."/>
            <person name="Serre D."/>
            <person name="Zimmerman P.A."/>
        </authorList>
    </citation>
    <scope>NUCLEOTIDE SEQUENCE [LARGE SCALE GENOMIC DNA]</scope>
    <source>
        <strain evidence="1">pt0022</strain>
    </source>
</reference>
<dbReference type="WBParaSite" id="mrna-Wban_03797">
    <property type="protein sequence ID" value="mrna-Wban_03797"/>
    <property type="gene ID" value="Wban_03797"/>
</dbReference>
<evidence type="ECO:0000313" key="1">
    <source>
        <dbReference type="Proteomes" id="UP000093561"/>
    </source>
</evidence>
<dbReference type="Proteomes" id="UP000093561">
    <property type="component" value="Unassembled WGS sequence"/>
</dbReference>
<organism evidence="1 2">
    <name type="scientific">Wuchereria bancrofti</name>
    <dbReference type="NCBI Taxonomy" id="6293"/>
    <lineage>
        <taxon>Eukaryota</taxon>
        <taxon>Metazoa</taxon>
        <taxon>Ecdysozoa</taxon>
        <taxon>Nematoda</taxon>
        <taxon>Chromadorea</taxon>
        <taxon>Rhabditida</taxon>
        <taxon>Spirurina</taxon>
        <taxon>Spiruromorpha</taxon>
        <taxon>Filarioidea</taxon>
        <taxon>Onchocercidae</taxon>
        <taxon>Wuchereria</taxon>
    </lineage>
</organism>
<reference evidence="1" key="2">
    <citation type="journal article" date="2016" name="Mol. Ecol.">
        <title>Population genomics of the filarial nematode parasite Wuchereria bancrofti from mosquitoes.</title>
        <authorList>
            <person name="Small S.T."/>
            <person name="Reimer L.J."/>
            <person name="Tisch D.J."/>
            <person name="King C.L."/>
            <person name="Christensen B.M."/>
            <person name="Siba P.M."/>
            <person name="Kazura J.W."/>
            <person name="Serre D."/>
            <person name="Zimmerman P.A."/>
        </authorList>
    </citation>
    <scope>NUCLEOTIDE SEQUENCE</scope>
    <source>
        <strain evidence="1">pt0022</strain>
    </source>
</reference>
<reference evidence="2" key="3">
    <citation type="submission" date="2024-02" db="UniProtKB">
        <authorList>
            <consortium name="WormBaseParasite"/>
        </authorList>
    </citation>
    <scope>IDENTIFICATION</scope>
    <source>
        <strain evidence="2">pt0022</strain>
    </source>
</reference>